<dbReference type="Proteomes" id="UP000499080">
    <property type="component" value="Unassembled WGS sequence"/>
</dbReference>
<accession>A0A4Y2J5H6</accession>
<sequence>MTRPTFELEYPLQTSAPHSGRAFGPEGFGVYQASLHGGIGFRAWIPPAPRSTPYHNASRALKTLRVFNQIIQNFQNTLKYFSEILYLMVMQSVAVGSYYDITGIRNFEKTN</sequence>
<reference evidence="1 2" key="1">
    <citation type="journal article" date="2019" name="Sci. Rep.">
        <title>Orb-weaving spider Araneus ventricosus genome elucidates the spidroin gene catalogue.</title>
        <authorList>
            <person name="Kono N."/>
            <person name="Nakamura H."/>
            <person name="Ohtoshi R."/>
            <person name="Moran D.A.P."/>
            <person name="Shinohara A."/>
            <person name="Yoshida Y."/>
            <person name="Fujiwara M."/>
            <person name="Mori M."/>
            <person name="Tomita M."/>
            <person name="Arakawa K."/>
        </authorList>
    </citation>
    <scope>NUCLEOTIDE SEQUENCE [LARGE SCALE GENOMIC DNA]</scope>
</reference>
<name>A0A4Y2J5H6_ARAVE</name>
<dbReference type="AlphaFoldDB" id="A0A4Y2J5H6"/>
<protein>
    <submittedName>
        <fullName evidence="1">Uncharacterized protein</fullName>
    </submittedName>
</protein>
<gene>
    <name evidence="1" type="ORF">AVEN_220097_1</name>
</gene>
<evidence type="ECO:0000313" key="1">
    <source>
        <dbReference type="EMBL" id="GBM85204.1"/>
    </source>
</evidence>
<organism evidence="1 2">
    <name type="scientific">Araneus ventricosus</name>
    <name type="common">Orbweaver spider</name>
    <name type="synonym">Epeira ventricosa</name>
    <dbReference type="NCBI Taxonomy" id="182803"/>
    <lineage>
        <taxon>Eukaryota</taxon>
        <taxon>Metazoa</taxon>
        <taxon>Ecdysozoa</taxon>
        <taxon>Arthropoda</taxon>
        <taxon>Chelicerata</taxon>
        <taxon>Arachnida</taxon>
        <taxon>Araneae</taxon>
        <taxon>Araneomorphae</taxon>
        <taxon>Entelegynae</taxon>
        <taxon>Araneoidea</taxon>
        <taxon>Araneidae</taxon>
        <taxon>Araneus</taxon>
    </lineage>
</organism>
<dbReference type="EMBL" id="BGPR01003214">
    <property type="protein sequence ID" value="GBM85204.1"/>
    <property type="molecule type" value="Genomic_DNA"/>
</dbReference>
<proteinExistence type="predicted"/>
<keyword evidence="2" id="KW-1185">Reference proteome</keyword>
<evidence type="ECO:0000313" key="2">
    <source>
        <dbReference type="Proteomes" id="UP000499080"/>
    </source>
</evidence>
<comment type="caution">
    <text evidence="1">The sequence shown here is derived from an EMBL/GenBank/DDBJ whole genome shotgun (WGS) entry which is preliminary data.</text>
</comment>